<feature type="region of interest" description="Disordered" evidence="1">
    <location>
        <begin position="168"/>
        <end position="190"/>
    </location>
</feature>
<reference evidence="2 3" key="1">
    <citation type="submission" date="2019-05" db="EMBL/GenBank/DDBJ databases">
        <title>Emergence of the Ug99 lineage of the wheat stem rust pathogen through somatic hybridization.</title>
        <authorList>
            <person name="Li F."/>
            <person name="Upadhyaya N.M."/>
            <person name="Sperschneider J."/>
            <person name="Matny O."/>
            <person name="Nguyen-Phuc H."/>
            <person name="Mago R."/>
            <person name="Raley C."/>
            <person name="Miller M.E."/>
            <person name="Silverstein K.A.T."/>
            <person name="Henningsen E."/>
            <person name="Hirsch C.D."/>
            <person name="Visser B."/>
            <person name="Pretorius Z.A."/>
            <person name="Steffenson B.J."/>
            <person name="Schwessinger B."/>
            <person name="Dodds P.N."/>
            <person name="Figueroa M."/>
        </authorList>
    </citation>
    <scope>NUCLEOTIDE SEQUENCE [LARGE SCALE GENOMIC DNA]</scope>
    <source>
        <strain evidence="2 3">Ug99</strain>
    </source>
</reference>
<comment type="caution">
    <text evidence="2">The sequence shown here is derived from an EMBL/GenBank/DDBJ whole genome shotgun (WGS) entry which is preliminary data.</text>
</comment>
<accession>A0A5B0SBP4</accession>
<feature type="compositionally biased region" description="Polar residues" evidence="1">
    <location>
        <begin position="127"/>
        <end position="136"/>
    </location>
</feature>
<proteinExistence type="predicted"/>
<evidence type="ECO:0000256" key="1">
    <source>
        <dbReference type="SAM" id="MobiDB-lite"/>
    </source>
</evidence>
<evidence type="ECO:0000313" key="2">
    <source>
        <dbReference type="EMBL" id="KAA1135551.1"/>
    </source>
</evidence>
<feature type="compositionally biased region" description="Basic and acidic residues" evidence="1">
    <location>
        <begin position="19"/>
        <end position="29"/>
    </location>
</feature>
<evidence type="ECO:0000313" key="3">
    <source>
        <dbReference type="Proteomes" id="UP000325313"/>
    </source>
</evidence>
<sequence length="230" mass="25735">MHRFSIRYQRADEESDSDESFHCCGKPEDLLESPPTPPPQPKQHHAQSYREVFVPEDQDFYCYQSGLERQKQSERPVSTSELPPPSASASGPRILGRTHSSESDKTMVESSSKAMMEEPLLVIKTGVTPSSPSRRMSQAPCRMSKVPSPKAKSRRASLNIFRASSLLRAPSQKTVADDSSPTKKSRPPRARFLVMQATRRFSKSLCDIKEVDKRATLQPQGSSNLKDISE</sequence>
<dbReference type="EMBL" id="VDEP01000038">
    <property type="protein sequence ID" value="KAA1135551.1"/>
    <property type="molecule type" value="Genomic_DNA"/>
</dbReference>
<organism evidence="2 3">
    <name type="scientific">Puccinia graminis f. sp. tritici</name>
    <dbReference type="NCBI Taxonomy" id="56615"/>
    <lineage>
        <taxon>Eukaryota</taxon>
        <taxon>Fungi</taxon>
        <taxon>Dikarya</taxon>
        <taxon>Basidiomycota</taxon>
        <taxon>Pucciniomycotina</taxon>
        <taxon>Pucciniomycetes</taxon>
        <taxon>Pucciniales</taxon>
        <taxon>Pucciniaceae</taxon>
        <taxon>Puccinia</taxon>
    </lineage>
</organism>
<dbReference type="AlphaFoldDB" id="A0A5B0SBP4"/>
<gene>
    <name evidence="2" type="ORF">PGTUg99_017433</name>
</gene>
<feature type="region of interest" description="Disordered" evidence="1">
    <location>
        <begin position="63"/>
        <end position="155"/>
    </location>
</feature>
<dbReference type="Proteomes" id="UP000325313">
    <property type="component" value="Unassembled WGS sequence"/>
</dbReference>
<name>A0A5B0SBP4_PUCGR</name>
<protein>
    <submittedName>
        <fullName evidence="2">Uncharacterized protein</fullName>
    </submittedName>
</protein>
<feature type="region of interest" description="Disordered" evidence="1">
    <location>
        <begin position="1"/>
        <end position="50"/>
    </location>
</feature>